<accession>A0AC34FP91</accession>
<reference evidence="2" key="1">
    <citation type="submission" date="2022-11" db="UniProtKB">
        <authorList>
            <consortium name="WormBaseParasite"/>
        </authorList>
    </citation>
    <scope>IDENTIFICATION</scope>
</reference>
<dbReference type="Proteomes" id="UP000887579">
    <property type="component" value="Unplaced"/>
</dbReference>
<organism evidence="1 2">
    <name type="scientific">Panagrolaimus sp. ES5</name>
    <dbReference type="NCBI Taxonomy" id="591445"/>
    <lineage>
        <taxon>Eukaryota</taxon>
        <taxon>Metazoa</taxon>
        <taxon>Ecdysozoa</taxon>
        <taxon>Nematoda</taxon>
        <taxon>Chromadorea</taxon>
        <taxon>Rhabditida</taxon>
        <taxon>Tylenchina</taxon>
        <taxon>Panagrolaimomorpha</taxon>
        <taxon>Panagrolaimoidea</taxon>
        <taxon>Panagrolaimidae</taxon>
        <taxon>Panagrolaimus</taxon>
    </lineage>
</organism>
<evidence type="ECO:0000313" key="1">
    <source>
        <dbReference type="Proteomes" id="UP000887579"/>
    </source>
</evidence>
<protein>
    <submittedName>
        <fullName evidence="2">Dickkopf N-terminal cysteine-rich domain-containing protein</fullName>
    </submittedName>
</protein>
<proteinExistence type="predicted"/>
<evidence type="ECO:0000313" key="2">
    <source>
        <dbReference type="WBParaSite" id="ES5_v2.g19124.t1"/>
    </source>
</evidence>
<name>A0AC34FP91_9BILA</name>
<sequence>MCNRHYDCNFMKDIFLCCLCSVPGCYVDDDCGPGTACMDGSCIGIRKLYKSQNINLTALNEFNHGYICKNDEDCEDGSFCFNGDCVPNFMKKEHERFKRGEASVPSGANRAKGYRCSCHCIKAEQHTSDW</sequence>
<dbReference type="WBParaSite" id="ES5_v2.g19124.t1">
    <property type="protein sequence ID" value="ES5_v2.g19124.t1"/>
    <property type="gene ID" value="ES5_v2.g19124"/>
</dbReference>